<dbReference type="InterPro" id="IPR002048">
    <property type="entry name" value="EF_hand_dom"/>
</dbReference>
<feature type="transmembrane region" description="Helical" evidence="8">
    <location>
        <begin position="21"/>
        <end position="40"/>
    </location>
</feature>
<proteinExistence type="predicted"/>
<dbReference type="InterPro" id="IPR018247">
    <property type="entry name" value="EF_Hand_1_Ca_BS"/>
</dbReference>
<dbReference type="PROSITE" id="PS50222">
    <property type="entry name" value="EF_HAND_2"/>
    <property type="match status" value="2"/>
</dbReference>
<keyword evidence="3 8" id="KW-0812">Transmembrane</keyword>
<evidence type="ECO:0000256" key="7">
    <source>
        <dbReference type="ARBA" id="ARBA00023136"/>
    </source>
</evidence>
<dbReference type="InterPro" id="IPR011992">
    <property type="entry name" value="EF-hand-dom_pair"/>
</dbReference>
<name>A0ABR1FL97_AURAN</name>
<dbReference type="SUPFAM" id="SSF47473">
    <property type="entry name" value="EF-hand"/>
    <property type="match status" value="1"/>
</dbReference>
<dbReference type="CDD" id="cd00051">
    <property type="entry name" value="EFh"/>
    <property type="match status" value="1"/>
</dbReference>
<evidence type="ECO:0000256" key="8">
    <source>
        <dbReference type="SAM" id="Phobius"/>
    </source>
</evidence>
<evidence type="ECO:0000256" key="6">
    <source>
        <dbReference type="ARBA" id="ARBA00023065"/>
    </source>
</evidence>
<feature type="transmembrane region" description="Helical" evidence="8">
    <location>
        <begin position="465"/>
        <end position="484"/>
    </location>
</feature>
<keyword evidence="4" id="KW-0106">Calcium</keyword>
<dbReference type="SMART" id="SM00054">
    <property type="entry name" value="EFh"/>
    <property type="match status" value="2"/>
</dbReference>
<feature type="transmembrane region" description="Helical" evidence="8">
    <location>
        <begin position="437"/>
        <end position="459"/>
    </location>
</feature>
<dbReference type="Proteomes" id="UP001363151">
    <property type="component" value="Unassembled WGS sequence"/>
</dbReference>
<evidence type="ECO:0000259" key="9">
    <source>
        <dbReference type="PROSITE" id="PS50222"/>
    </source>
</evidence>
<accession>A0ABR1FL97</accession>
<feature type="transmembrane region" description="Helical" evidence="8">
    <location>
        <begin position="399"/>
        <end position="417"/>
    </location>
</feature>
<evidence type="ECO:0000313" key="10">
    <source>
        <dbReference type="EMBL" id="KAK7232905.1"/>
    </source>
</evidence>
<dbReference type="Pfam" id="PF13499">
    <property type="entry name" value="EF-hand_7"/>
    <property type="match status" value="1"/>
</dbReference>
<feature type="domain" description="EF-hand" evidence="9">
    <location>
        <begin position="228"/>
        <end position="263"/>
    </location>
</feature>
<feature type="transmembrane region" description="Helical" evidence="8">
    <location>
        <begin position="52"/>
        <end position="75"/>
    </location>
</feature>
<evidence type="ECO:0000313" key="11">
    <source>
        <dbReference type="Proteomes" id="UP001363151"/>
    </source>
</evidence>
<feature type="transmembrane region" description="Helical" evidence="8">
    <location>
        <begin position="491"/>
        <end position="511"/>
    </location>
</feature>
<dbReference type="EMBL" id="JBBJCI010000365">
    <property type="protein sequence ID" value="KAK7232905.1"/>
    <property type="molecule type" value="Genomic_DNA"/>
</dbReference>
<gene>
    <name evidence="10" type="ORF">SO694_00036278</name>
</gene>
<feature type="transmembrane region" description="Helical" evidence="8">
    <location>
        <begin position="145"/>
        <end position="163"/>
    </location>
</feature>
<comment type="subcellular location">
    <subcellularLocation>
        <location evidence="1">Endomembrane system</location>
        <topology evidence="1">Multi-pass membrane protein</topology>
    </subcellularLocation>
</comment>
<keyword evidence="7 8" id="KW-0472">Membrane</keyword>
<evidence type="ECO:0000256" key="1">
    <source>
        <dbReference type="ARBA" id="ARBA00004127"/>
    </source>
</evidence>
<dbReference type="PANTHER" id="PTHR31503">
    <property type="entry name" value="VACUOLAR CALCIUM ION TRANSPORTER"/>
    <property type="match status" value="1"/>
</dbReference>
<keyword evidence="11" id="KW-1185">Reference proteome</keyword>
<dbReference type="Pfam" id="PF01699">
    <property type="entry name" value="Na_Ca_ex"/>
    <property type="match status" value="1"/>
</dbReference>
<protein>
    <submittedName>
        <fullName evidence="10">Calcium:sodium antiporter</fullName>
    </submittedName>
</protein>
<evidence type="ECO:0000256" key="5">
    <source>
        <dbReference type="ARBA" id="ARBA00022989"/>
    </source>
</evidence>
<evidence type="ECO:0000256" key="4">
    <source>
        <dbReference type="ARBA" id="ARBA00022837"/>
    </source>
</evidence>
<keyword evidence="5 8" id="KW-1133">Transmembrane helix</keyword>
<evidence type="ECO:0000256" key="3">
    <source>
        <dbReference type="ARBA" id="ARBA00022692"/>
    </source>
</evidence>
<dbReference type="PROSITE" id="PS00018">
    <property type="entry name" value="EF_HAND_1"/>
    <property type="match status" value="2"/>
</dbReference>
<reference evidence="10 11" key="1">
    <citation type="submission" date="2024-03" db="EMBL/GenBank/DDBJ databases">
        <title>Aureococcus anophagefferens CCMP1851 and Kratosvirus quantuckense: Draft genome of a second virus-susceptible host strain in the model system.</title>
        <authorList>
            <person name="Chase E."/>
            <person name="Truchon A.R."/>
            <person name="Schepens W."/>
            <person name="Wilhelm S.W."/>
        </authorList>
    </citation>
    <scope>NUCLEOTIDE SEQUENCE [LARGE SCALE GENOMIC DNA]</scope>
    <source>
        <strain evidence="10 11">CCMP1851</strain>
    </source>
</reference>
<organism evidence="10 11">
    <name type="scientific">Aureococcus anophagefferens</name>
    <name type="common">Harmful bloom alga</name>
    <dbReference type="NCBI Taxonomy" id="44056"/>
    <lineage>
        <taxon>Eukaryota</taxon>
        <taxon>Sar</taxon>
        <taxon>Stramenopiles</taxon>
        <taxon>Ochrophyta</taxon>
        <taxon>Pelagophyceae</taxon>
        <taxon>Pelagomonadales</taxon>
        <taxon>Pelagomonadaceae</taxon>
        <taxon>Aureococcus</taxon>
    </lineage>
</organism>
<keyword evidence="2" id="KW-0813">Transport</keyword>
<dbReference type="Gene3D" id="1.10.238.10">
    <property type="entry name" value="EF-hand"/>
    <property type="match status" value="1"/>
</dbReference>
<sequence length="518" mass="56515">MGSFFIDPSDLSTSFYGNCQLMELFIAYAYLLYIGCNMISDGAELLMLTPYSKLVGSCILPVLGAVPDGAIVLFSGVGSDAQTSLDVGVGALAGSTVMLITIPWRWPSTAAASALVAENDHGGILNQQTIDDDEATELSLQESPAVLVGLLMTLFGFGAYLKYQYDAAPTAPSSSPSLEEKQRRATVNTVRGGVGLVAAVRPILDMEEDARAPGAAAERFAPNGKNEMLENVLRPFFSKYDTDNNGTLELSELSRVFEDLNEPKSSDELDVLFKKYDRDGSGSISFDEFCVGMREYVLSKPASYSIRAEAAAVKSKRAELATSLEERKDEEDLEEDDEEEEIPDEFAEDKFKSVEEQQRCIQNAALKLCGLGTLVVLVFSDPWTDVLTEFGDRTGINAFYVGFVVAPLITNGSELLASYTFALKKTQKSMVVAYEQLLGAAVMNNTYCLFIFLILIYAQGLYWDYTAEVISILCAELAIFAVVTTIKVHTVTTACLVLSFYPLTILLVWMLEELAGIS</sequence>
<feature type="transmembrane region" description="Helical" evidence="8">
    <location>
        <begin position="87"/>
        <end position="106"/>
    </location>
</feature>
<dbReference type="PANTHER" id="PTHR31503:SF36">
    <property type="entry name" value="SODIUM_CALCIUM EXCHANGER MEMBRANE REGION DOMAIN-CONTAINING PROTEIN"/>
    <property type="match status" value="1"/>
</dbReference>
<keyword evidence="6" id="KW-0406">Ion transport</keyword>
<evidence type="ECO:0000256" key="2">
    <source>
        <dbReference type="ARBA" id="ARBA00022448"/>
    </source>
</evidence>
<feature type="transmembrane region" description="Helical" evidence="8">
    <location>
        <begin position="360"/>
        <end position="379"/>
    </location>
</feature>
<dbReference type="InterPro" id="IPR004837">
    <property type="entry name" value="NaCa_Exmemb"/>
</dbReference>
<feature type="domain" description="EF-hand" evidence="9">
    <location>
        <begin position="264"/>
        <end position="299"/>
    </location>
</feature>
<dbReference type="InterPro" id="IPR004713">
    <property type="entry name" value="CaH_exchang"/>
</dbReference>
<comment type="caution">
    <text evidence="10">The sequence shown here is derived from an EMBL/GenBank/DDBJ whole genome shotgun (WGS) entry which is preliminary data.</text>
</comment>